<sequence>MSVTVTLPAALLPLFPGAPGLLQLEACTVSEVMDALEARWPGMRDRLCDSRPAIRRHINVFVEGKRATLDTNLAPGAEVFIITAVSGG</sequence>
<protein>
    <submittedName>
        <fullName evidence="1">Molybdopterin converting factor small subunit</fullName>
    </submittedName>
</protein>
<dbReference type="OrthoDB" id="9156098at2"/>
<dbReference type="Gene3D" id="3.10.20.30">
    <property type="match status" value="1"/>
</dbReference>
<dbReference type="Proteomes" id="UP000277424">
    <property type="component" value="Unassembled WGS sequence"/>
</dbReference>
<dbReference type="PANTHER" id="PTHR38031:SF1">
    <property type="entry name" value="SULFUR CARRIER PROTEIN CYSO"/>
    <property type="match status" value="1"/>
</dbReference>
<dbReference type="InterPro" id="IPR012675">
    <property type="entry name" value="Beta-grasp_dom_sf"/>
</dbReference>
<dbReference type="Pfam" id="PF02597">
    <property type="entry name" value="ThiS"/>
    <property type="match status" value="1"/>
</dbReference>
<organism evidence="1 2">
    <name type="scientific">Oceanibaculum indicum</name>
    <dbReference type="NCBI Taxonomy" id="526216"/>
    <lineage>
        <taxon>Bacteria</taxon>
        <taxon>Pseudomonadati</taxon>
        <taxon>Pseudomonadota</taxon>
        <taxon>Alphaproteobacteria</taxon>
        <taxon>Rhodospirillales</taxon>
        <taxon>Oceanibaculaceae</taxon>
        <taxon>Oceanibaculum</taxon>
    </lineage>
</organism>
<dbReference type="InterPro" id="IPR052045">
    <property type="entry name" value="Sulfur_Carrier/Prot_Modifier"/>
</dbReference>
<accession>A0A420WSK9</accession>
<name>A0A420WSK9_9PROT</name>
<comment type="caution">
    <text evidence="1">The sequence shown here is derived from an EMBL/GenBank/DDBJ whole genome shotgun (WGS) entry which is preliminary data.</text>
</comment>
<gene>
    <name evidence="1" type="ORF">BCL74_1677</name>
</gene>
<evidence type="ECO:0000313" key="1">
    <source>
        <dbReference type="EMBL" id="RKQ73885.1"/>
    </source>
</evidence>
<dbReference type="RefSeq" id="WP_121218968.1">
    <property type="nucleotide sequence ID" value="NZ_RBIG01000001.1"/>
</dbReference>
<dbReference type="AlphaFoldDB" id="A0A420WSK9"/>
<dbReference type="EMBL" id="RBIG01000001">
    <property type="protein sequence ID" value="RKQ73885.1"/>
    <property type="molecule type" value="Genomic_DNA"/>
</dbReference>
<evidence type="ECO:0000313" key="2">
    <source>
        <dbReference type="Proteomes" id="UP000277424"/>
    </source>
</evidence>
<dbReference type="SUPFAM" id="SSF54285">
    <property type="entry name" value="MoaD/ThiS"/>
    <property type="match status" value="1"/>
</dbReference>
<reference evidence="1 2" key="1">
    <citation type="submission" date="2018-10" db="EMBL/GenBank/DDBJ databases">
        <title>Comparative analysis of microorganisms from saline springs in Andes Mountain Range, Colombia.</title>
        <authorList>
            <person name="Rubin E."/>
        </authorList>
    </citation>
    <scope>NUCLEOTIDE SEQUENCE [LARGE SCALE GENOMIC DNA]</scope>
    <source>
        <strain evidence="1 2">USBA 36</strain>
    </source>
</reference>
<dbReference type="PANTHER" id="PTHR38031">
    <property type="entry name" value="SULFUR CARRIER PROTEIN SLR0821-RELATED"/>
    <property type="match status" value="1"/>
</dbReference>
<dbReference type="InterPro" id="IPR016155">
    <property type="entry name" value="Mopterin_synth/thiamin_S_b"/>
</dbReference>
<proteinExistence type="predicted"/>
<dbReference type="InterPro" id="IPR003749">
    <property type="entry name" value="ThiS/MoaD-like"/>
</dbReference>